<feature type="non-terminal residue" evidence="1">
    <location>
        <position position="1"/>
    </location>
</feature>
<name>A0A820IYB9_9BILA</name>
<sequence length="78" mass="8750">DDNSYTIIVTNSQGYLVIKLIQCNGKLCLACWTNDCLIRKNLPADMSVKQLCSSDNNFRSIATNDTEEEDFNNHSSAM</sequence>
<organism evidence="1 2">
    <name type="scientific">Adineta steineri</name>
    <dbReference type="NCBI Taxonomy" id="433720"/>
    <lineage>
        <taxon>Eukaryota</taxon>
        <taxon>Metazoa</taxon>
        <taxon>Spiralia</taxon>
        <taxon>Gnathifera</taxon>
        <taxon>Rotifera</taxon>
        <taxon>Eurotatoria</taxon>
        <taxon>Bdelloidea</taxon>
        <taxon>Adinetida</taxon>
        <taxon>Adinetidae</taxon>
        <taxon>Adineta</taxon>
    </lineage>
</organism>
<reference evidence="1" key="1">
    <citation type="submission" date="2021-02" db="EMBL/GenBank/DDBJ databases">
        <authorList>
            <person name="Nowell W R."/>
        </authorList>
    </citation>
    <scope>NUCLEOTIDE SEQUENCE</scope>
</reference>
<proteinExistence type="predicted"/>
<accession>A0A820IYB9</accession>
<protein>
    <submittedName>
        <fullName evidence="1">Uncharacterized protein</fullName>
    </submittedName>
</protein>
<comment type="caution">
    <text evidence="1">The sequence shown here is derived from an EMBL/GenBank/DDBJ whole genome shotgun (WGS) entry which is preliminary data.</text>
</comment>
<dbReference type="EMBL" id="CAJOAY010018233">
    <property type="protein sequence ID" value="CAF4318732.1"/>
    <property type="molecule type" value="Genomic_DNA"/>
</dbReference>
<feature type="non-terminal residue" evidence="1">
    <location>
        <position position="78"/>
    </location>
</feature>
<evidence type="ECO:0000313" key="1">
    <source>
        <dbReference type="EMBL" id="CAF4318732.1"/>
    </source>
</evidence>
<dbReference type="Proteomes" id="UP000663881">
    <property type="component" value="Unassembled WGS sequence"/>
</dbReference>
<gene>
    <name evidence="1" type="ORF">OKA104_LOCUS47126</name>
</gene>
<dbReference type="AlphaFoldDB" id="A0A820IYB9"/>
<evidence type="ECO:0000313" key="2">
    <source>
        <dbReference type="Proteomes" id="UP000663881"/>
    </source>
</evidence>